<dbReference type="PANTHER" id="PTHR43223">
    <property type="entry name" value="ALKYL/ARYL-SULFATASE"/>
    <property type="match status" value="1"/>
</dbReference>
<protein>
    <submittedName>
        <fullName evidence="2">Metallo-beta-lactamase domain-containing protein</fullName>
    </submittedName>
</protein>
<evidence type="ECO:0000259" key="1">
    <source>
        <dbReference type="Pfam" id="PF14863"/>
    </source>
</evidence>
<dbReference type="InterPro" id="IPR036866">
    <property type="entry name" value="RibonucZ/Hydroxyglut_hydro"/>
</dbReference>
<organism evidence="2 3">
    <name type="scientific">Seiridium unicorne</name>
    <dbReference type="NCBI Taxonomy" id="138068"/>
    <lineage>
        <taxon>Eukaryota</taxon>
        <taxon>Fungi</taxon>
        <taxon>Dikarya</taxon>
        <taxon>Ascomycota</taxon>
        <taxon>Pezizomycotina</taxon>
        <taxon>Sordariomycetes</taxon>
        <taxon>Xylariomycetidae</taxon>
        <taxon>Amphisphaeriales</taxon>
        <taxon>Sporocadaceae</taxon>
        <taxon>Seiridium</taxon>
    </lineage>
</organism>
<evidence type="ECO:0000313" key="3">
    <source>
        <dbReference type="Proteomes" id="UP001408356"/>
    </source>
</evidence>
<gene>
    <name evidence="2" type="ORF">SUNI508_09349</name>
</gene>
<dbReference type="PANTHER" id="PTHR43223:SF2">
    <property type="entry name" value="METALLO-BETA-LACTAMASE DOMAIN-CONTAINING PROTEIN"/>
    <property type="match status" value="1"/>
</dbReference>
<dbReference type="Pfam" id="PF14863">
    <property type="entry name" value="Alkyl_sulf_dimr"/>
    <property type="match status" value="1"/>
</dbReference>
<comment type="caution">
    <text evidence="2">The sequence shown here is derived from an EMBL/GenBank/DDBJ whole genome shotgun (WGS) entry which is preliminary data.</text>
</comment>
<dbReference type="InterPro" id="IPR038536">
    <property type="entry name" value="Alkyl/aryl-sulf_dimr_sf"/>
</dbReference>
<dbReference type="InterPro" id="IPR052195">
    <property type="entry name" value="Bact_Alkyl/Aryl-Sulfatase"/>
</dbReference>
<dbReference type="Gene3D" id="1.25.40.880">
    <property type="entry name" value="Alkyl sulfatase, dimerisation domain"/>
    <property type="match status" value="1"/>
</dbReference>
<name>A0ABR2UQR0_9PEZI</name>
<dbReference type="InterPro" id="IPR029228">
    <property type="entry name" value="Alkyl_sulf_dimr"/>
</dbReference>
<proteinExistence type="predicted"/>
<dbReference type="Gene3D" id="3.60.15.30">
    <property type="entry name" value="Metallo-beta-lactamase domain"/>
    <property type="match status" value="1"/>
</dbReference>
<dbReference type="SUPFAM" id="SSF56281">
    <property type="entry name" value="Metallo-hydrolase/oxidoreductase"/>
    <property type="match status" value="1"/>
</dbReference>
<reference evidence="2 3" key="1">
    <citation type="journal article" date="2024" name="J. Plant Pathol.">
        <title>Sequence and assembly of the genome of Seiridium unicorne, isolate CBS 538.82, causal agent of cypress canker disease.</title>
        <authorList>
            <person name="Scali E."/>
            <person name="Rocca G.D."/>
            <person name="Danti R."/>
            <person name="Garbelotto M."/>
            <person name="Barberini S."/>
            <person name="Baroncelli R."/>
            <person name="Emiliani G."/>
        </authorList>
    </citation>
    <scope>NUCLEOTIDE SEQUENCE [LARGE SCALE GENOMIC DNA]</scope>
    <source>
        <strain evidence="2 3">BM-138-508</strain>
    </source>
</reference>
<evidence type="ECO:0000313" key="2">
    <source>
        <dbReference type="EMBL" id="KAK9416877.1"/>
    </source>
</evidence>
<dbReference type="Proteomes" id="UP001408356">
    <property type="component" value="Unassembled WGS sequence"/>
</dbReference>
<dbReference type="EMBL" id="JARVKF010000403">
    <property type="protein sequence ID" value="KAK9416877.1"/>
    <property type="molecule type" value="Genomic_DNA"/>
</dbReference>
<keyword evidence="3" id="KW-1185">Reference proteome</keyword>
<feature type="domain" description="Alkyl sulfatase dimerisation" evidence="1">
    <location>
        <begin position="70"/>
        <end position="117"/>
    </location>
</feature>
<sequence length="200" mass="21607">MIYSQTHDDHYMGAQGVVPPDQDMSIPIITSEGFIGAIMSENILAGPAHLWQYPEAEEAAATTDSQQHYHVVAANSEDPNPGAKLLLASAYEKLGYGAENATRRNFYLTGVQELRTGKKAGMVAGSRTSLGPNLTIDQRFDVMSVQPDGERASETSFSTDFDVMDPGEKRFGFGVNHGELLEGLRGKGLDAVEKEGNVDV</sequence>
<accession>A0ABR2UQR0</accession>